<dbReference type="Pfam" id="PF02518">
    <property type="entry name" value="HATPase_c"/>
    <property type="match status" value="1"/>
</dbReference>
<dbReference type="InterPro" id="IPR051315">
    <property type="entry name" value="Bact_Chemotaxis_CheA"/>
</dbReference>
<dbReference type="PROSITE" id="PS50109">
    <property type="entry name" value="HIS_KIN"/>
    <property type="match status" value="1"/>
</dbReference>
<keyword evidence="4" id="KW-0808">Transferase</keyword>
<dbReference type="GO" id="GO:0006935">
    <property type="term" value="P:chemotaxis"/>
    <property type="evidence" value="ECO:0007669"/>
    <property type="project" value="InterPro"/>
</dbReference>
<dbReference type="SUPFAM" id="SSF55874">
    <property type="entry name" value="ATPase domain of HSP90 chaperone/DNA topoisomerase II/histidine kinase"/>
    <property type="match status" value="1"/>
</dbReference>
<accession>A0A7J0BXN8</accession>
<keyword evidence="10" id="KW-1185">Reference proteome</keyword>
<feature type="region of interest" description="Disordered" evidence="6">
    <location>
        <begin position="167"/>
        <end position="212"/>
    </location>
</feature>
<dbReference type="InterPro" id="IPR036890">
    <property type="entry name" value="HATPase_C_sf"/>
</dbReference>
<dbReference type="InterPro" id="IPR003594">
    <property type="entry name" value="HATPase_dom"/>
</dbReference>
<protein>
    <recommendedName>
        <fullName evidence="2">histidine kinase</fullName>
        <ecNumber evidence="2">2.7.13.3</ecNumber>
    </recommendedName>
</protein>
<dbReference type="FunFam" id="3.30.565.10:FF:000016">
    <property type="entry name" value="Chemotaxis protein CheA, putative"/>
    <property type="match status" value="1"/>
</dbReference>
<evidence type="ECO:0000313" key="10">
    <source>
        <dbReference type="Proteomes" id="UP000503820"/>
    </source>
</evidence>
<dbReference type="Pfam" id="PF01584">
    <property type="entry name" value="CheW"/>
    <property type="match status" value="1"/>
</dbReference>
<dbReference type="Gene3D" id="2.40.50.180">
    <property type="entry name" value="CheA-289, Domain 4"/>
    <property type="match status" value="1"/>
</dbReference>
<feature type="domain" description="Histidine kinase" evidence="7">
    <location>
        <begin position="258"/>
        <end position="461"/>
    </location>
</feature>
<organism evidence="9 10">
    <name type="scientific">Desulfovibrio psychrotolerans</name>
    <dbReference type="NCBI Taxonomy" id="415242"/>
    <lineage>
        <taxon>Bacteria</taxon>
        <taxon>Pseudomonadati</taxon>
        <taxon>Thermodesulfobacteriota</taxon>
        <taxon>Desulfovibrionia</taxon>
        <taxon>Desulfovibrionales</taxon>
        <taxon>Desulfovibrionaceae</taxon>
        <taxon>Desulfovibrio</taxon>
    </lineage>
</organism>
<gene>
    <name evidence="9" type="ORF">DSM19430T_26360</name>
</gene>
<sequence>MKDVINACIEQMEAAVLNLEQDGRPDNVARVLNLLGVSHLKLTSAQLITLMDMLRDGIQPVTPELVTALLSVCEAHKRLLYAMGGFVDHKARELEARAAAAMQEQAQAAEQRRACAGDPESATCREARSVSGAEQGQVSADARGDAIAAGGGGRGYVSEPVSESASGFVSELVSEPVSEPPSDIGREAPQGTAGAMPQPGAPANGNTPGRAKRDGIVSVRVNTEKLDNLIDWVGKLMVSYAVISQNKNLDSATISGLREMDTVIGRIKAEVDHIRLVPLKQIFVPLHRLVSSTAQKVNKKIELLVEGDDLELDKMIVENLNEPLVHMLRNAVDHGVETPEERQLAGKPPTGAVRLHAYRKGDMAYLSIRDDGRGLNPERIRRKARERGLLEEGRTYSDEELFQFIMASGFSTAEQVTDISGRGVGMDAVVTAVKEQLGGEVRVMSELGRGTEFLISIPLDRSVNEGIVDALITRIGSETFIIPSRDVVEVFAARVEDTVEFPDGSRAVSVRGETCPIIPLAEYFGLPSQPGEDGYLHTIVVRVGDCRAALLIDEVVGQQQAVVTGFTIPVREIYQIPILGYGMLGERDALVVDVENLIDRVKASDGGLSVRTRGRA</sequence>
<dbReference type="InterPro" id="IPR036097">
    <property type="entry name" value="HisK_dim/P_sf"/>
</dbReference>
<dbReference type="Proteomes" id="UP000503820">
    <property type="component" value="Unassembled WGS sequence"/>
</dbReference>
<dbReference type="GO" id="GO:0000155">
    <property type="term" value="F:phosphorelay sensor kinase activity"/>
    <property type="evidence" value="ECO:0007669"/>
    <property type="project" value="InterPro"/>
</dbReference>
<evidence type="ECO:0000256" key="2">
    <source>
        <dbReference type="ARBA" id="ARBA00012438"/>
    </source>
</evidence>
<dbReference type="PANTHER" id="PTHR43395">
    <property type="entry name" value="SENSOR HISTIDINE KINASE CHEA"/>
    <property type="match status" value="1"/>
</dbReference>
<proteinExistence type="predicted"/>
<dbReference type="PROSITE" id="PS50851">
    <property type="entry name" value="CHEW"/>
    <property type="match status" value="1"/>
</dbReference>
<keyword evidence="5" id="KW-0418">Kinase</keyword>
<keyword evidence="3" id="KW-0597">Phosphoprotein</keyword>
<dbReference type="Gene3D" id="3.30.565.10">
    <property type="entry name" value="Histidine kinase-like ATPase, C-terminal domain"/>
    <property type="match status" value="1"/>
</dbReference>
<dbReference type="EMBL" id="BLVP01000010">
    <property type="protein sequence ID" value="GFM37952.1"/>
    <property type="molecule type" value="Genomic_DNA"/>
</dbReference>
<dbReference type="SUPFAM" id="SSF47384">
    <property type="entry name" value="Homodimeric domain of signal transducing histidine kinase"/>
    <property type="match status" value="1"/>
</dbReference>
<dbReference type="InterPro" id="IPR036061">
    <property type="entry name" value="CheW-like_dom_sf"/>
</dbReference>
<evidence type="ECO:0000313" key="9">
    <source>
        <dbReference type="EMBL" id="GFM37952.1"/>
    </source>
</evidence>
<comment type="caution">
    <text evidence="9">The sequence shown here is derived from an EMBL/GenBank/DDBJ whole genome shotgun (WGS) entry which is preliminary data.</text>
</comment>
<reference evidence="9 10" key="1">
    <citation type="submission" date="2020-05" db="EMBL/GenBank/DDBJ databases">
        <title>Draft genome sequence of Desulfovibrio psychrotolerans JS1T.</title>
        <authorList>
            <person name="Ueno A."/>
            <person name="Tamazawa S."/>
            <person name="Tamamura S."/>
            <person name="Murakami T."/>
            <person name="Kiyama T."/>
            <person name="Inomata H."/>
            <person name="Amano Y."/>
            <person name="Miyakawa K."/>
            <person name="Tamaki H."/>
            <person name="Naganuma T."/>
            <person name="Kaneko K."/>
        </authorList>
    </citation>
    <scope>NUCLEOTIDE SEQUENCE [LARGE SCALE GENOMIC DNA]</scope>
    <source>
        <strain evidence="9 10">JS1</strain>
    </source>
</reference>
<evidence type="ECO:0000256" key="3">
    <source>
        <dbReference type="ARBA" id="ARBA00022553"/>
    </source>
</evidence>
<feature type="domain" description="CheW-like" evidence="8">
    <location>
        <begin position="467"/>
        <end position="603"/>
    </location>
</feature>
<name>A0A7J0BXN8_9BACT</name>
<evidence type="ECO:0000256" key="4">
    <source>
        <dbReference type="ARBA" id="ARBA00022679"/>
    </source>
</evidence>
<dbReference type="PRINTS" id="PR00344">
    <property type="entry name" value="BCTRLSENSOR"/>
</dbReference>
<dbReference type="SMART" id="SM00260">
    <property type="entry name" value="CheW"/>
    <property type="match status" value="1"/>
</dbReference>
<dbReference type="AlphaFoldDB" id="A0A7J0BXN8"/>
<evidence type="ECO:0000259" key="8">
    <source>
        <dbReference type="PROSITE" id="PS50851"/>
    </source>
</evidence>
<dbReference type="SMART" id="SM00387">
    <property type="entry name" value="HATPase_c"/>
    <property type="match status" value="1"/>
</dbReference>
<dbReference type="InterPro" id="IPR002545">
    <property type="entry name" value="CheW-lke_dom"/>
</dbReference>
<evidence type="ECO:0000256" key="5">
    <source>
        <dbReference type="ARBA" id="ARBA00022777"/>
    </source>
</evidence>
<dbReference type="InterPro" id="IPR005467">
    <property type="entry name" value="His_kinase_dom"/>
</dbReference>
<dbReference type="EC" id="2.7.13.3" evidence="2"/>
<evidence type="ECO:0000256" key="6">
    <source>
        <dbReference type="SAM" id="MobiDB-lite"/>
    </source>
</evidence>
<dbReference type="SUPFAM" id="SSF50341">
    <property type="entry name" value="CheW-like"/>
    <property type="match status" value="1"/>
</dbReference>
<dbReference type="PANTHER" id="PTHR43395:SF8">
    <property type="entry name" value="HISTIDINE KINASE"/>
    <property type="match status" value="1"/>
</dbReference>
<comment type="catalytic activity">
    <reaction evidence="1">
        <text>ATP + protein L-histidine = ADP + protein N-phospho-L-histidine.</text>
        <dbReference type="EC" id="2.7.13.3"/>
    </reaction>
</comment>
<evidence type="ECO:0000256" key="1">
    <source>
        <dbReference type="ARBA" id="ARBA00000085"/>
    </source>
</evidence>
<evidence type="ECO:0000259" key="7">
    <source>
        <dbReference type="PROSITE" id="PS50109"/>
    </source>
</evidence>
<dbReference type="RefSeq" id="WP_174410565.1">
    <property type="nucleotide sequence ID" value="NZ_BLVP01000010.1"/>
</dbReference>
<dbReference type="InterPro" id="IPR004358">
    <property type="entry name" value="Sig_transdc_His_kin-like_C"/>
</dbReference>